<dbReference type="EMBL" id="BTSY01000001">
    <property type="protein sequence ID" value="GMT10421.1"/>
    <property type="molecule type" value="Genomic_DNA"/>
</dbReference>
<dbReference type="GO" id="GO:0016787">
    <property type="term" value="F:hydrolase activity"/>
    <property type="evidence" value="ECO:0007669"/>
    <property type="project" value="UniProtKB-KW"/>
</dbReference>
<keyword evidence="2" id="KW-0378">Hydrolase</keyword>
<feature type="active site" description="Proton acceptor" evidence="3">
    <location>
        <position position="168"/>
    </location>
</feature>
<keyword evidence="5" id="KW-0732">Signal</keyword>
<keyword evidence="4" id="KW-0547">Nucleotide-binding</keyword>
<proteinExistence type="inferred from homology"/>
<evidence type="ECO:0000256" key="3">
    <source>
        <dbReference type="PIRSR" id="PIRSR600407-1"/>
    </source>
</evidence>
<organism evidence="6 7">
    <name type="scientific">Pristionchus fissidentatus</name>
    <dbReference type="NCBI Taxonomy" id="1538716"/>
    <lineage>
        <taxon>Eukaryota</taxon>
        <taxon>Metazoa</taxon>
        <taxon>Ecdysozoa</taxon>
        <taxon>Nematoda</taxon>
        <taxon>Chromadorea</taxon>
        <taxon>Rhabditida</taxon>
        <taxon>Rhabditina</taxon>
        <taxon>Diplogasteromorpha</taxon>
        <taxon>Diplogasteroidea</taxon>
        <taxon>Neodiplogasteridae</taxon>
        <taxon>Pristionchus</taxon>
    </lineage>
</organism>
<dbReference type="Gene3D" id="3.30.420.150">
    <property type="entry name" value="Exopolyphosphatase. Domain 2"/>
    <property type="match status" value="1"/>
</dbReference>
<dbReference type="Gene3D" id="3.30.420.40">
    <property type="match status" value="1"/>
</dbReference>
<dbReference type="PANTHER" id="PTHR11782">
    <property type="entry name" value="ADENOSINE/GUANOSINE DIPHOSPHATASE"/>
    <property type="match status" value="1"/>
</dbReference>
<evidence type="ECO:0000256" key="5">
    <source>
        <dbReference type="SAM" id="SignalP"/>
    </source>
</evidence>
<dbReference type="AlphaFoldDB" id="A0AAV5UTL2"/>
<comment type="caution">
    <text evidence="6">The sequence shown here is derived from an EMBL/GenBank/DDBJ whole genome shotgun (WGS) entry which is preliminary data.</text>
</comment>
<keyword evidence="4" id="KW-0067">ATP-binding</keyword>
<evidence type="ECO:0000313" key="6">
    <source>
        <dbReference type="EMBL" id="GMT10421.1"/>
    </source>
</evidence>
<comment type="similarity">
    <text evidence="1">Belongs to the GDA1/CD39 NTPase family.</text>
</comment>
<evidence type="ECO:0000313" key="7">
    <source>
        <dbReference type="Proteomes" id="UP001432322"/>
    </source>
</evidence>
<keyword evidence="7" id="KW-1185">Reference proteome</keyword>
<evidence type="ECO:0000256" key="2">
    <source>
        <dbReference type="ARBA" id="ARBA00022801"/>
    </source>
</evidence>
<dbReference type="PANTHER" id="PTHR11782:SF127">
    <property type="entry name" value="NTPASE, ISOFORM F"/>
    <property type="match status" value="1"/>
</dbReference>
<dbReference type="Proteomes" id="UP001432322">
    <property type="component" value="Unassembled WGS sequence"/>
</dbReference>
<sequence>MLMHLLLLLVYRITAAEEKQVETEGFYCYGDGHLHTREPCRFFAIVIDAGSTGTRLQLYRFVHSTRSTGLPFHAEKESFYEVKPGLSSFFDRPLEASKSVQELIDIAMEIVPEELRGRTPIALKATAGLRLLPGDAAQRIMEEVDSVVRSSGFACIGNCVGILDGSDEGVFSWFTLNLLLARFYHDAAGNEADPTASRSAAAFDLGGGSTQVTYWPHSDAVFLSHPQSRHDIDFFQSHMHLYTHSYLGSGLQAARLNILQGESTDDDQNELTSPCFPHDFHLSKWEQGLKEWSVRGTADYSLTSCQETVKNFIKRSEIAKLKDLRGSSHLYLFSYFSDRAKQAGLVKEGETSKKVTVREWEDAARRACSVPSSSFSSDSPHWLVWQCLDFTYIHSLLKDGYGFDDDQIIIPVASINGMGVSWALGMAYSLVDEYHSQLALEDVDDVIEEEEEGDQRSTAVNATGVEIVDSLLTVISQKTTDVLQYFNIVS</sequence>
<dbReference type="CDD" id="cd24046">
    <property type="entry name" value="ASKHA_NBD_NTPDase5-like"/>
    <property type="match status" value="1"/>
</dbReference>
<feature type="binding site" evidence="4">
    <location>
        <begin position="207"/>
        <end position="211"/>
    </location>
    <ligand>
        <name>ATP</name>
        <dbReference type="ChEBI" id="CHEBI:30616"/>
    </ligand>
</feature>
<feature type="chain" id="PRO_5043854091" description="Uda-1" evidence="5">
    <location>
        <begin position="17"/>
        <end position="490"/>
    </location>
</feature>
<dbReference type="Pfam" id="PF01150">
    <property type="entry name" value="GDA1_CD39"/>
    <property type="match status" value="1"/>
</dbReference>
<evidence type="ECO:0000256" key="1">
    <source>
        <dbReference type="ARBA" id="ARBA00009283"/>
    </source>
</evidence>
<feature type="signal peptide" evidence="5">
    <location>
        <begin position="1"/>
        <end position="16"/>
    </location>
</feature>
<evidence type="ECO:0000256" key="4">
    <source>
        <dbReference type="PIRSR" id="PIRSR600407-2"/>
    </source>
</evidence>
<name>A0AAV5UTL2_9BILA</name>
<gene>
    <name evidence="6" type="ORF">PFISCL1PPCAC_1718</name>
</gene>
<accession>A0AAV5UTL2</accession>
<protein>
    <recommendedName>
        <fullName evidence="8">Uda-1</fullName>
    </recommendedName>
</protein>
<evidence type="ECO:0008006" key="8">
    <source>
        <dbReference type="Google" id="ProtNLM"/>
    </source>
</evidence>
<reference evidence="6" key="1">
    <citation type="submission" date="2023-10" db="EMBL/GenBank/DDBJ databases">
        <title>Genome assembly of Pristionchus species.</title>
        <authorList>
            <person name="Yoshida K."/>
            <person name="Sommer R.J."/>
        </authorList>
    </citation>
    <scope>NUCLEOTIDE SEQUENCE</scope>
    <source>
        <strain evidence="6">RS5133</strain>
    </source>
</reference>
<dbReference type="InterPro" id="IPR000407">
    <property type="entry name" value="GDA1_CD39_NTPase"/>
</dbReference>
<dbReference type="GO" id="GO:0005524">
    <property type="term" value="F:ATP binding"/>
    <property type="evidence" value="ECO:0007669"/>
    <property type="project" value="UniProtKB-KW"/>
</dbReference>